<evidence type="ECO:0000313" key="1">
    <source>
        <dbReference type="EMBL" id="MBW26595.1"/>
    </source>
</evidence>
<accession>A0A2M3ZDL0</accession>
<organism evidence="1">
    <name type="scientific">Anopheles braziliensis</name>
    <dbReference type="NCBI Taxonomy" id="58242"/>
    <lineage>
        <taxon>Eukaryota</taxon>
        <taxon>Metazoa</taxon>
        <taxon>Ecdysozoa</taxon>
        <taxon>Arthropoda</taxon>
        <taxon>Hexapoda</taxon>
        <taxon>Insecta</taxon>
        <taxon>Pterygota</taxon>
        <taxon>Neoptera</taxon>
        <taxon>Endopterygota</taxon>
        <taxon>Diptera</taxon>
        <taxon>Nematocera</taxon>
        <taxon>Culicoidea</taxon>
        <taxon>Culicidae</taxon>
        <taxon>Anophelinae</taxon>
        <taxon>Anopheles</taxon>
    </lineage>
</organism>
<dbReference type="GO" id="GO:0005730">
    <property type="term" value="C:nucleolus"/>
    <property type="evidence" value="ECO:0007669"/>
    <property type="project" value="TreeGrafter"/>
</dbReference>
<dbReference type="AlphaFoldDB" id="A0A2M3ZDL0"/>
<dbReference type="PANTHER" id="PTHR12311:SF7">
    <property type="entry name" value="ACTIVATOR OF BASAL TRANSCRIPTION 1"/>
    <property type="match status" value="1"/>
</dbReference>
<sequence>MNVTILRDLLQPMANVDRVYMQPECKEAKAKKRTVLGKRAALNYTEAWVEFNSRREARLLATRLNAQPISTSRKSVFCDILWNMKYLPQYTWVQLSERLSYEKAVGPQKHRAEIAQARKEAAHFQANLDRSLYRLKRRRKENHGMAQQIVNQ</sequence>
<dbReference type="EMBL" id="GGFM01005844">
    <property type="protein sequence ID" value="MBW26595.1"/>
    <property type="molecule type" value="Transcribed_RNA"/>
</dbReference>
<dbReference type="GO" id="GO:0003723">
    <property type="term" value="F:RNA binding"/>
    <property type="evidence" value="ECO:0007669"/>
    <property type="project" value="TreeGrafter"/>
</dbReference>
<protein>
    <submittedName>
        <fullName evidence="1">Putative tbp-binding protein activator of basal transcription</fullName>
    </submittedName>
</protein>
<dbReference type="PANTHER" id="PTHR12311">
    <property type="entry name" value="ACTIVATOR OF BASAL TRANSCRIPTION 1"/>
    <property type="match status" value="1"/>
</dbReference>
<name>A0A2M3ZDL0_9DIPT</name>
<dbReference type="GO" id="GO:0000447">
    <property type="term" value="P:endonucleolytic cleavage in ITS1 to separate SSU-rRNA from 5.8S rRNA and LSU-rRNA from tricistronic rRNA transcript (SSU-rRNA, 5.8S rRNA, LSU-rRNA)"/>
    <property type="evidence" value="ECO:0007669"/>
    <property type="project" value="TreeGrafter"/>
</dbReference>
<proteinExistence type="predicted"/>
<dbReference type="GO" id="GO:0034462">
    <property type="term" value="P:small-subunit processome assembly"/>
    <property type="evidence" value="ECO:0007669"/>
    <property type="project" value="TreeGrafter"/>
</dbReference>
<reference evidence="1" key="1">
    <citation type="submission" date="2018-01" db="EMBL/GenBank/DDBJ databases">
        <title>An insight into the sialome of Amazonian anophelines.</title>
        <authorList>
            <person name="Ribeiro J.M."/>
            <person name="Scarpassa V."/>
            <person name="Calvo E."/>
        </authorList>
    </citation>
    <scope>NUCLEOTIDE SEQUENCE</scope>
    <source>
        <tissue evidence="1">Salivary glands</tissue>
    </source>
</reference>
<dbReference type="GO" id="GO:0000472">
    <property type="term" value="P:endonucleolytic cleavage to generate mature 5'-end of SSU-rRNA from (SSU-rRNA, 5.8S rRNA, LSU-rRNA)"/>
    <property type="evidence" value="ECO:0007669"/>
    <property type="project" value="TreeGrafter"/>
</dbReference>
<dbReference type="InterPro" id="IPR039119">
    <property type="entry name" value="ABT1/Esf2"/>
</dbReference>
<dbReference type="GO" id="GO:0000480">
    <property type="term" value="P:endonucleolytic cleavage in 5'-ETS of tricistronic rRNA transcript (SSU-rRNA, 5.8S rRNA, LSU-rRNA)"/>
    <property type="evidence" value="ECO:0007669"/>
    <property type="project" value="TreeGrafter"/>
</dbReference>